<feature type="binding site" evidence="5">
    <location>
        <position position="325"/>
    </location>
    <ligand>
        <name>pyridoxal 5'-phosphate</name>
        <dbReference type="ChEBI" id="CHEBI:597326"/>
    </ligand>
</feature>
<dbReference type="InterPro" id="IPR015424">
    <property type="entry name" value="PyrdxlP-dep_Trfase"/>
</dbReference>
<comment type="catalytic activity">
    <reaction evidence="5 6">
        <text>L-kynurenine + H2O = anthranilate + L-alanine + H(+)</text>
        <dbReference type="Rhea" id="RHEA:16813"/>
        <dbReference type="ChEBI" id="CHEBI:15377"/>
        <dbReference type="ChEBI" id="CHEBI:15378"/>
        <dbReference type="ChEBI" id="CHEBI:16567"/>
        <dbReference type="ChEBI" id="CHEBI:57959"/>
        <dbReference type="ChEBI" id="CHEBI:57972"/>
        <dbReference type="EC" id="3.7.1.3"/>
    </reaction>
</comment>
<keyword evidence="3 5" id="KW-0378">Hydrolase</keyword>
<dbReference type="InterPro" id="IPR010111">
    <property type="entry name" value="Kynureninase"/>
</dbReference>
<dbReference type="GO" id="GO:0030429">
    <property type="term" value="F:kynureninase activity"/>
    <property type="evidence" value="ECO:0007669"/>
    <property type="project" value="UniProtKB-UniRule"/>
</dbReference>
<comment type="catalytic activity">
    <reaction evidence="6">
        <text>3-hydroxy-L-kynurenine + H2O = 3-hydroxyanthranilate + L-alanine + H(+)</text>
        <dbReference type="Rhea" id="RHEA:25143"/>
        <dbReference type="ChEBI" id="CHEBI:15377"/>
        <dbReference type="ChEBI" id="CHEBI:15378"/>
        <dbReference type="ChEBI" id="CHEBI:36559"/>
        <dbReference type="ChEBI" id="CHEBI:57972"/>
        <dbReference type="ChEBI" id="CHEBI:58125"/>
        <dbReference type="EC" id="3.7.1.3"/>
    </reaction>
</comment>
<dbReference type="NCBIfam" id="TIGR01814">
    <property type="entry name" value="kynureninase"/>
    <property type="match status" value="1"/>
</dbReference>
<dbReference type="GO" id="GO:0005737">
    <property type="term" value="C:cytoplasm"/>
    <property type="evidence" value="ECO:0007669"/>
    <property type="project" value="UniProtKB-SubCell"/>
</dbReference>
<feature type="binding site" evidence="5">
    <location>
        <position position="263"/>
    </location>
    <ligand>
        <name>pyridoxal 5'-phosphate</name>
        <dbReference type="ChEBI" id="CHEBI:597326"/>
    </ligand>
</feature>
<keyword evidence="8" id="KW-1185">Reference proteome</keyword>
<sequence length="476" mass="52739">MTVDNSTDTASSASLAIRSSKPVYPENAATKDYAASLDASDPLKDFRSKFIIPSKANINSKKLAKPGLSPEPCIYFCGNSLGLQPKAMAKYMEAHLDTWSSIAVCGHFTDLEGSPLKQWQLLAEQAAASMCKIVGGNPEEVTPMGTLTMNLHLLLASFYKPTEKKHKILLDWKAFPSDHFAIESHIAWHDLDPKNSMVLIGPKEGEYEISTERILSYIDQHAAETAVLLLPGIQYYTGQLFDIAKITEYAQSRDIIVGWDLAHAYANVDLKLHDWNVDFAAWCTYKYGNAGPGAMGGIFVHEKHGKVDYSEGEDSPKFRHRLTGWYGGDRSVRFKMDNKFKPIPGAGGFQLSNPSVVDLASLCATLSVFDETSMAELRNKSIKLTAYLEYLLLKDTTDETRQFQIITPSDPHARGAQLSLLLKPGLLHKVSERLQNAGIVCDKREPGVIRVAPTPLYNTYTEVWMFVEQLKGALNG</sequence>
<feature type="binding site" evidence="5">
    <location>
        <position position="285"/>
    </location>
    <ligand>
        <name>pyridoxal 5'-phosphate</name>
        <dbReference type="ChEBI" id="CHEBI:597326"/>
    </ligand>
</feature>
<keyword evidence="2 5" id="KW-0662">Pyridine nucleotide biosynthesis</keyword>
<comment type="caution">
    <text evidence="7">The sequence shown here is derived from an EMBL/GenBank/DDBJ whole genome shotgun (WGS) entry which is preliminary data.</text>
</comment>
<comment type="subunit">
    <text evidence="5 6">Homodimer.</text>
</comment>
<dbReference type="InterPro" id="IPR015422">
    <property type="entry name" value="PyrdxlP-dep_Trfase_small"/>
</dbReference>
<dbReference type="InterPro" id="IPR015421">
    <property type="entry name" value="PyrdxlP-dep_Trfase_major"/>
</dbReference>
<dbReference type="FunFam" id="3.40.640.10:FF:000031">
    <property type="entry name" value="Kynureninase"/>
    <property type="match status" value="1"/>
</dbReference>
<comment type="similarity">
    <text evidence="5 6">Belongs to the kynureninase family.</text>
</comment>
<dbReference type="OrthoDB" id="5978656at2759"/>
<dbReference type="SUPFAM" id="SSF53383">
    <property type="entry name" value="PLP-dependent transferases"/>
    <property type="match status" value="1"/>
</dbReference>
<protein>
    <recommendedName>
        <fullName evidence="5 6">Kynureninase</fullName>
        <ecNumber evidence="5 6">3.7.1.3</ecNumber>
    </recommendedName>
    <alternativeName>
        <fullName evidence="5">Biosynthesis of nicotinic acid protein 5</fullName>
    </alternativeName>
    <alternativeName>
        <fullName evidence="5">L-kynurenine hydrolase</fullName>
    </alternativeName>
</protein>
<dbReference type="EC" id="3.7.1.3" evidence="5 6"/>
<proteinExistence type="inferred from homology"/>
<dbReference type="Proteomes" id="UP000266188">
    <property type="component" value="Unassembled WGS sequence"/>
</dbReference>
<dbReference type="UniPathway" id="UPA00334">
    <property type="reaction ID" value="UER00455"/>
</dbReference>
<feature type="binding site" evidence="5">
    <location>
        <begin position="175"/>
        <end position="178"/>
    </location>
    <ligand>
        <name>pyridoxal 5'-phosphate</name>
        <dbReference type="ChEBI" id="CHEBI:597326"/>
    </ligand>
</feature>
<dbReference type="Gene3D" id="3.90.1150.10">
    <property type="entry name" value="Aspartate Aminotransferase, domain 1"/>
    <property type="match status" value="1"/>
</dbReference>
<evidence type="ECO:0000256" key="5">
    <source>
        <dbReference type="HAMAP-Rule" id="MF_03017"/>
    </source>
</evidence>
<dbReference type="Pfam" id="PF22580">
    <property type="entry name" value="KYNU_C"/>
    <property type="match status" value="1"/>
</dbReference>
<dbReference type="Gene3D" id="3.40.640.10">
    <property type="entry name" value="Type I PLP-dependent aspartate aminotransferase-like (Major domain)"/>
    <property type="match status" value="1"/>
</dbReference>
<reference evidence="8" key="1">
    <citation type="submission" date="2017-02" db="EMBL/GenBank/DDBJ databases">
        <authorList>
            <person name="Tafer H."/>
            <person name="Lopandic K."/>
        </authorList>
    </citation>
    <scope>NUCLEOTIDE SEQUENCE [LARGE SCALE GENOMIC DNA]</scope>
    <source>
        <strain evidence="8">CBS 366.77</strain>
    </source>
</reference>
<feature type="binding site" evidence="5">
    <location>
        <position position="147"/>
    </location>
    <ligand>
        <name>pyridoxal 5'-phosphate</name>
        <dbReference type="ChEBI" id="CHEBI:597326"/>
    </ligand>
</feature>
<dbReference type="STRING" id="2070753.A0A3A2ZGX2"/>
<evidence type="ECO:0000256" key="2">
    <source>
        <dbReference type="ARBA" id="ARBA00022642"/>
    </source>
</evidence>
<evidence type="ECO:0000256" key="6">
    <source>
        <dbReference type="PIRNR" id="PIRNR038800"/>
    </source>
</evidence>
<dbReference type="AlphaFoldDB" id="A0A3A2ZGX2"/>
<comment type="subcellular location">
    <subcellularLocation>
        <location evidence="5 6">Cytoplasm</location>
    </subcellularLocation>
</comment>
<dbReference type="GO" id="GO:0019805">
    <property type="term" value="P:quinolinate biosynthetic process"/>
    <property type="evidence" value="ECO:0007669"/>
    <property type="project" value="UniProtKB-UniRule"/>
</dbReference>
<comment type="caution">
    <text evidence="5">Lacks conserved residue(s) required for the propagation of feature annotation.</text>
</comment>
<dbReference type="GO" id="GO:0030170">
    <property type="term" value="F:pyridoxal phosphate binding"/>
    <property type="evidence" value="ECO:0007669"/>
    <property type="project" value="UniProtKB-UniRule"/>
</dbReference>
<dbReference type="GO" id="GO:0043420">
    <property type="term" value="P:anthranilate metabolic process"/>
    <property type="evidence" value="ECO:0007669"/>
    <property type="project" value="UniProtKB-UniRule"/>
</dbReference>
<accession>A0A3A2ZGX2</accession>
<feature type="binding site" evidence="5">
    <location>
        <position position="260"/>
    </location>
    <ligand>
        <name>pyridoxal 5'-phosphate</name>
        <dbReference type="ChEBI" id="CHEBI:597326"/>
    </ligand>
</feature>
<comment type="pathway">
    <text evidence="5 6">Cofactor biosynthesis; NAD(+) biosynthesis; quinolinate from L-kynurenine: step 2/3.</text>
</comment>
<name>A0A3A2ZGX2_9EURO</name>
<comment type="cofactor">
    <cofactor evidence="5 6">
        <name>pyridoxal 5'-phosphate</name>
        <dbReference type="ChEBI" id="CHEBI:597326"/>
    </cofactor>
</comment>
<dbReference type="PIRSF" id="PIRSF038800">
    <property type="entry name" value="KYNU"/>
    <property type="match status" value="1"/>
</dbReference>
<dbReference type="PANTHER" id="PTHR14084">
    <property type="entry name" value="KYNURENINASE"/>
    <property type="match status" value="1"/>
</dbReference>
<keyword evidence="4 5" id="KW-0663">Pyridoxal phosphate</keyword>
<dbReference type="HAMAP" id="MF_01970">
    <property type="entry name" value="Kynureninase"/>
    <property type="match status" value="1"/>
</dbReference>
<dbReference type="PANTHER" id="PTHR14084:SF2">
    <property type="entry name" value="KYNURENINASE 2"/>
    <property type="match status" value="1"/>
</dbReference>
<dbReference type="GO" id="GO:0034354">
    <property type="term" value="P:'de novo' NAD+ biosynthetic process from L-tryptophan"/>
    <property type="evidence" value="ECO:0007669"/>
    <property type="project" value="UniProtKB-UniRule"/>
</dbReference>
<keyword evidence="1 5" id="KW-0963">Cytoplasm</keyword>
<evidence type="ECO:0000313" key="8">
    <source>
        <dbReference type="Proteomes" id="UP000266188"/>
    </source>
</evidence>
<feature type="binding site" evidence="5">
    <location>
        <position position="353"/>
    </location>
    <ligand>
        <name>pyridoxal 5'-phosphate</name>
        <dbReference type="ChEBI" id="CHEBI:597326"/>
    </ligand>
</feature>
<comment type="function">
    <text evidence="5 6">Catalyzes the cleavage of L-kynurenine (L-Kyn) and L-3-hydroxykynurenine (L-3OHKyn) into anthranilic acid (AA) and 3-hydroxyanthranilic acid (3-OHAA), respectively.</text>
</comment>
<evidence type="ECO:0000256" key="1">
    <source>
        <dbReference type="ARBA" id="ARBA00022490"/>
    </source>
</evidence>
<evidence type="ECO:0000256" key="3">
    <source>
        <dbReference type="ARBA" id="ARBA00022801"/>
    </source>
</evidence>
<dbReference type="EMBL" id="MVGC01000290">
    <property type="protein sequence ID" value="RJE20627.1"/>
    <property type="molecule type" value="Genomic_DNA"/>
</dbReference>
<dbReference type="GO" id="GO:0019441">
    <property type="term" value="P:L-tryptophan catabolic process to kynurenine"/>
    <property type="evidence" value="ECO:0007669"/>
    <property type="project" value="TreeGrafter"/>
</dbReference>
<feature type="binding site" evidence="5">
    <location>
        <position position="148"/>
    </location>
    <ligand>
        <name>pyridoxal 5'-phosphate</name>
        <dbReference type="ChEBI" id="CHEBI:597326"/>
    </ligand>
</feature>
<dbReference type="UniPathway" id="UPA00253">
    <property type="reaction ID" value="UER00329"/>
</dbReference>
<evidence type="ECO:0000313" key="7">
    <source>
        <dbReference type="EMBL" id="RJE20627.1"/>
    </source>
</evidence>
<organism evidence="7 8">
    <name type="scientific">Aspergillus sclerotialis</name>
    <dbReference type="NCBI Taxonomy" id="2070753"/>
    <lineage>
        <taxon>Eukaryota</taxon>
        <taxon>Fungi</taxon>
        <taxon>Dikarya</taxon>
        <taxon>Ascomycota</taxon>
        <taxon>Pezizomycotina</taxon>
        <taxon>Eurotiomycetes</taxon>
        <taxon>Eurotiomycetidae</taxon>
        <taxon>Eurotiales</taxon>
        <taxon>Aspergillaceae</taxon>
        <taxon>Aspergillus</taxon>
        <taxon>Aspergillus subgen. Polypaecilum</taxon>
    </lineage>
</organism>
<feature type="modified residue" description="N6-(pyridoxal phosphate)lysine" evidence="5">
    <location>
        <position position="286"/>
    </location>
</feature>
<gene>
    <name evidence="5" type="primary">BNA5</name>
    <name evidence="7" type="ORF">PHISCL_07038</name>
</gene>
<comment type="pathway">
    <text evidence="5 6">Amino-acid degradation; L-kynurenine degradation; L-alanine and anthranilate from L-kynurenine: step 1/1.</text>
</comment>
<dbReference type="GO" id="GO:0097053">
    <property type="term" value="P:L-kynurenine catabolic process"/>
    <property type="evidence" value="ECO:0007669"/>
    <property type="project" value="UniProtKB-UniRule"/>
</dbReference>
<evidence type="ECO:0000256" key="4">
    <source>
        <dbReference type="ARBA" id="ARBA00022898"/>
    </source>
</evidence>